<keyword evidence="5" id="KW-1133">Transmembrane helix</keyword>
<evidence type="ECO:0000256" key="4">
    <source>
        <dbReference type="ARBA" id="ARBA00022837"/>
    </source>
</evidence>
<feature type="domain" description="Cadherin" evidence="9">
    <location>
        <begin position="1176"/>
        <end position="1231"/>
    </location>
</feature>
<proteinExistence type="predicted"/>
<dbReference type="InterPro" id="IPR020894">
    <property type="entry name" value="Cadherin_CS"/>
</dbReference>
<dbReference type="InterPro" id="IPR015919">
    <property type="entry name" value="Cadherin-like_sf"/>
</dbReference>
<dbReference type="PROSITE" id="PS50268">
    <property type="entry name" value="CADHERIN_2"/>
    <property type="match status" value="8"/>
</dbReference>
<dbReference type="OrthoDB" id="6252479at2759"/>
<feature type="domain" description="Cadherin" evidence="9">
    <location>
        <begin position="684"/>
        <end position="812"/>
    </location>
</feature>
<reference evidence="10 11" key="2">
    <citation type="submission" date="2018-11" db="EMBL/GenBank/DDBJ databases">
        <authorList>
            <consortium name="Pathogen Informatics"/>
        </authorList>
    </citation>
    <scope>NUCLEOTIDE SEQUENCE [LARGE SCALE GENOMIC DNA]</scope>
</reference>
<evidence type="ECO:0000313" key="12">
    <source>
        <dbReference type="WBParaSite" id="TTAC_0000701001-mRNA-1"/>
    </source>
</evidence>
<evidence type="ECO:0000256" key="6">
    <source>
        <dbReference type="ARBA" id="ARBA00023136"/>
    </source>
</evidence>
<evidence type="ECO:0000256" key="5">
    <source>
        <dbReference type="ARBA" id="ARBA00022989"/>
    </source>
</evidence>
<feature type="domain" description="Cadherin" evidence="9">
    <location>
        <begin position="311"/>
        <end position="418"/>
    </location>
</feature>
<dbReference type="SMART" id="SM00112">
    <property type="entry name" value="CA"/>
    <property type="match status" value="6"/>
</dbReference>
<evidence type="ECO:0000256" key="8">
    <source>
        <dbReference type="PROSITE-ProRule" id="PRU00043"/>
    </source>
</evidence>
<dbReference type="GO" id="GO:0005509">
    <property type="term" value="F:calcium ion binding"/>
    <property type="evidence" value="ECO:0007669"/>
    <property type="project" value="UniProtKB-UniRule"/>
</dbReference>
<dbReference type="Proteomes" id="UP000274429">
    <property type="component" value="Unassembled WGS sequence"/>
</dbReference>
<evidence type="ECO:0000256" key="2">
    <source>
        <dbReference type="ARBA" id="ARBA00022692"/>
    </source>
</evidence>
<sequence>MTETVKLGGFYFLRLRTTHNAEFNAKKQSAYSFDVQAVFQSQQVSKNSPIHLFNTTHITIRLIDRNDNCPFFSQDVFHLTAFENATLFTKIGSISATDADQGINGQIYYFLQPERVTVPFRIDPRSGNIFPTKSLAIKRSRSTSIDQITYLSMFEGLEEYTFKVLARHRGNLSHISCEFVSHAQVHIKIRPVRSVSPQIFVNSIADIHNPGAAGTVYATITVTSFGDPQNTQLSIIEPEAAAFFELVRVGQQREWLLRLKSQFPMLSLNSRIGVTLEAVDTESASSKNIPSTSRHFLDVALLPRSVFHIHLPQEIQIFVSEVALVNSTVYIINPRLDFYVHNSSFLFSLSTRNDDLPFNITETGAVVVTKPIDLEALGTDRFEIAFTVADRNNILLSSMIDSKLVIVVLDYNEHDPVISNSGAERSILESVPIGSEVLQIDAHDPDFSATRISFALFDEDKLPFNFSTTRPGSLLLKAPLDAETMPAEFHVKVRVSDSGLPFPRSVIVIYVIRILDVNEFSPVFVEKSCDAQLAVTPHGQVQALTPSGLELGRFFAEDLDREGGVAVRIHLSSTTLSRPCFKIDSDTGRLVLICSNIGLPESTVSVYLEATDGSRTSEQPFELKINLEKASYGRIYSKSCQPSGIYEKMQQQKQRRTDYENLLTDLTSIDSFFRKNDEVATPILAIPSVIKIPENLPVGTRVLSFTAKFVDTFKGTRIPQIIYGIECKETLLATNDTMIPPYQPFLLRGISTSAASVDEEMVIEVAAPIDRETFSAFLYTIRACVLQDSVGPCVSSSISILVEDLLDVPPRFVMDATKASIHTFSVSENEVEGSVIGQVMAVDGDKESKLRFSLGNFKDYFKIHHRTGRISLKQGLDRELLDSYLVTVKVTDNLDPPLFSSPSELYAMALNATPDWALDRTATTYVRVNVLDTNDNSPEFVDTYDDLVIPSDLPTGAYVTTLRARDADDGNNALLQYSLFGSEADKLCFDCNLATGVVRISSECEALHPGRTHSLTAWVRDLGTPESKQTSTEFKVTILGLRVNAYPPRFDASSGLYEGRLREGAPIGSRVTQLDGVQPLRIYATDPEGLPVVYTTAGGSGLGTFTVTSDGFIVSTREIDAESAPFPVGYWLEVYAEEDQSSDLAVVATDGTPPRRAVAEVFIQIDDENDNRPMPTAPEYRFHVTEGTPPHTIVATVTGEDKDATGHQLHHAIFSGDPNGHFIINPSTGVLFLRCYPIYFYFF</sequence>
<dbReference type="PANTHER" id="PTHR24028">
    <property type="entry name" value="CADHERIN-87A"/>
    <property type="match status" value="1"/>
</dbReference>
<keyword evidence="3" id="KW-0677">Repeat</keyword>
<dbReference type="STRING" id="6205.A0A0R3X1D6"/>
<feature type="domain" description="Cadherin" evidence="9">
    <location>
        <begin position="941"/>
        <end position="1050"/>
    </location>
</feature>
<dbReference type="Pfam" id="PF00028">
    <property type="entry name" value="Cadherin"/>
    <property type="match status" value="2"/>
</dbReference>
<dbReference type="EMBL" id="UYWX01020337">
    <property type="protein sequence ID" value="VDM31295.1"/>
    <property type="molecule type" value="Genomic_DNA"/>
</dbReference>
<feature type="domain" description="Cadherin" evidence="9">
    <location>
        <begin position="818"/>
        <end position="940"/>
    </location>
</feature>
<feature type="domain" description="Cadherin" evidence="9">
    <location>
        <begin position="419"/>
        <end position="524"/>
    </location>
</feature>
<evidence type="ECO:0000256" key="1">
    <source>
        <dbReference type="ARBA" id="ARBA00004167"/>
    </source>
</evidence>
<dbReference type="SUPFAM" id="SSF49313">
    <property type="entry name" value="Cadherin-like"/>
    <property type="match status" value="8"/>
</dbReference>
<evidence type="ECO:0000256" key="7">
    <source>
        <dbReference type="ARBA" id="ARBA00023180"/>
    </source>
</evidence>
<dbReference type="GO" id="GO:0005886">
    <property type="term" value="C:plasma membrane"/>
    <property type="evidence" value="ECO:0007669"/>
    <property type="project" value="InterPro"/>
</dbReference>
<dbReference type="GO" id="GO:0007156">
    <property type="term" value="P:homophilic cell adhesion via plasma membrane adhesion molecules"/>
    <property type="evidence" value="ECO:0007669"/>
    <property type="project" value="InterPro"/>
</dbReference>
<protein>
    <submittedName>
        <fullName evidence="12">Cadherin domain-containing protein</fullName>
    </submittedName>
</protein>
<dbReference type="InterPro" id="IPR050174">
    <property type="entry name" value="Protocadherin/Cadherin-CA"/>
</dbReference>
<evidence type="ECO:0000259" key="9">
    <source>
        <dbReference type="PROSITE" id="PS50268"/>
    </source>
</evidence>
<dbReference type="WBParaSite" id="TTAC_0000701001-mRNA-1">
    <property type="protein sequence ID" value="TTAC_0000701001-mRNA-1"/>
    <property type="gene ID" value="TTAC_0000701001"/>
</dbReference>
<evidence type="ECO:0000313" key="11">
    <source>
        <dbReference type="Proteomes" id="UP000274429"/>
    </source>
</evidence>
<evidence type="ECO:0000313" key="10">
    <source>
        <dbReference type="EMBL" id="VDM31295.1"/>
    </source>
</evidence>
<dbReference type="PROSITE" id="PS00232">
    <property type="entry name" value="CADHERIN_1"/>
    <property type="match status" value="3"/>
</dbReference>
<dbReference type="InterPro" id="IPR002126">
    <property type="entry name" value="Cadherin-like_dom"/>
</dbReference>
<name>A0A0R3X1D6_HYDTA</name>
<dbReference type="AlphaFoldDB" id="A0A0R3X1D6"/>
<reference evidence="12" key="1">
    <citation type="submission" date="2017-02" db="UniProtKB">
        <authorList>
            <consortium name="WormBaseParasite"/>
        </authorList>
    </citation>
    <scope>IDENTIFICATION</scope>
</reference>
<keyword evidence="2" id="KW-0812">Transmembrane</keyword>
<comment type="subcellular location">
    <subcellularLocation>
        <location evidence="1">Membrane</location>
        <topology evidence="1">Single-pass membrane protein</topology>
    </subcellularLocation>
</comment>
<keyword evidence="6" id="KW-0472">Membrane</keyword>
<feature type="domain" description="Cadherin" evidence="9">
    <location>
        <begin position="1053"/>
        <end position="1180"/>
    </location>
</feature>
<keyword evidence="11" id="KW-1185">Reference proteome</keyword>
<dbReference type="PANTHER" id="PTHR24028:SF328">
    <property type="entry name" value="CADHERIN-3"/>
    <property type="match status" value="1"/>
</dbReference>
<accession>A0A0R3X1D6</accession>
<feature type="domain" description="Cadherin" evidence="9">
    <location>
        <begin position="73"/>
        <end position="199"/>
    </location>
</feature>
<evidence type="ECO:0000256" key="3">
    <source>
        <dbReference type="ARBA" id="ARBA00022737"/>
    </source>
</evidence>
<keyword evidence="7" id="KW-0325">Glycoprotein</keyword>
<organism evidence="12">
    <name type="scientific">Hydatigena taeniaeformis</name>
    <name type="common">Feline tapeworm</name>
    <name type="synonym">Taenia taeniaeformis</name>
    <dbReference type="NCBI Taxonomy" id="6205"/>
    <lineage>
        <taxon>Eukaryota</taxon>
        <taxon>Metazoa</taxon>
        <taxon>Spiralia</taxon>
        <taxon>Lophotrochozoa</taxon>
        <taxon>Platyhelminthes</taxon>
        <taxon>Cestoda</taxon>
        <taxon>Eucestoda</taxon>
        <taxon>Cyclophyllidea</taxon>
        <taxon>Taeniidae</taxon>
        <taxon>Hydatigera</taxon>
    </lineage>
</organism>
<dbReference type="PRINTS" id="PR00205">
    <property type="entry name" value="CADHERIN"/>
</dbReference>
<keyword evidence="4 8" id="KW-0106">Calcium</keyword>
<gene>
    <name evidence="10" type="ORF">TTAC_LOCUS6995</name>
</gene>
<dbReference type="CDD" id="cd11304">
    <property type="entry name" value="Cadherin_repeat"/>
    <property type="match status" value="8"/>
</dbReference>
<dbReference type="Gene3D" id="2.60.40.60">
    <property type="entry name" value="Cadherins"/>
    <property type="match status" value="10"/>
</dbReference>